<dbReference type="GO" id="GO:0004527">
    <property type="term" value="F:exonuclease activity"/>
    <property type="evidence" value="ECO:0007669"/>
    <property type="project" value="UniProtKB-KW"/>
</dbReference>
<protein>
    <submittedName>
        <fullName evidence="5">Putative RecB family exonuclease</fullName>
    </submittedName>
</protein>
<dbReference type="InterPro" id="IPR038726">
    <property type="entry name" value="PDDEXK_AddAB-type"/>
</dbReference>
<dbReference type="RefSeq" id="WP_179428774.1">
    <property type="nucleotide sequence ID" value="NZ_JACBZP010000001.1"/>
</dbReference>
<dbReference type="Proteomes" id="UP000539111">
    <property type="component" value="Unassembled WGS sequence"/>
</dbReference>
<proteinExistence type="predicted"/>
<dbReference type="Pfam" id="PF12705">
    <property type="entry name" value="PDDEXK_1"/>
    <property type="match status" value="1"/>
</dbReference>
<keyword evidence="5" id="KW-0378">Hydrolase</keyword>
<evidence type="ECO:0000313" key="5">
    <source>
        <dbReference type="EMBL" id="NYI68422.1"/>
    </source>
</evidence>
<dbReference type="InterPro" id="IPR011335">
    <property type="entry name" value="Restrct_endonuc-II-like"/>
</dbReference>
<evidence type="ECO:0000256" key="3">
    <source>
        <dbReference type="ARBA" id="ARBA00023204"/>
    </source>
</evidence>
<reference evidence="5 6" key="1">
    <citation type="submission" date="2020-07" db="EMBL/GenBank/DDBJ databases">
        <title>Sequencing the genomes of 1000 actinobacteria strains.</title>
        <authorList>
            <person name="Klenk H.-P."/>
        </authorList>
    </citation>
    <scope>NUCLEOTIDE SEQUENCE [LARGE SCALE GENOMIC DNA]</scope>
    <source>
        <strain evidence="5 6">DSM 26341</strain>
    </source>
</reference>
<keyword evidence="5" id="KW-0269">Exonuclease</keyword>
<evidence type="ECO:0000259" key="4">
    <source>
        <dbReference type="Pfam" id="PF12705"/>
    </source>
</evidence>
<keyword evidence="2" id="KW-0067">ATP-binding</keyword>
<dbReference type="GO" id="GO:0006281">
    <property type="term" value="P:DNA repair"/>
    <property type="evidence" value="ECO:0007669"/>
    <property type="project" value="UniProtKB-KW"/>
</dbReference>
<evidence type="ECO:0000256" key="1">
    <source>
        <dbReference type="ARBA" id="ARBA00022763"/>
    </source>
</evidence>
<gene>
    <name evidence="5" type="ORF">BJY26_002728</name>
</gene>
<sequence length="266" mass="29781">MVELRSLSPSRANDFMQCPLLYRFRVVDKLPEPPSLAALKGSLVHAVLEDLFELPAAERTPSAAHSMLPVAWSNLLAKDPTVEELFSGPDERAAWLESAASLVGDYFTLEFPGGVQTEDRELFVETRLDNGVTLRGFIDRVDVAPTGETRIVDYKTGKAPPPAFGAKADFQMKFYALVVYRLRGVLPHTLQLMYLGSRDVVRYRPRIEDMHVTEGKIEALWDEIRAAARSGNWRPQKSKLCNWCHHRPICPAWGGTPPDPPDVTVI</sequence>
<keyword evidence="1" id="KW-0227">DNA damage</keyword>
<dbReference type="EMBL" id="JACBZP010000001">
    <property type="protein sequence ID" value="NYI68422.1"/>
    <property type="molecule type" value="Genomic_DNA"/>
</dbReference>
<keyword evidence="3" id="KW-0234">DNA repair</keyword>
<keyword evidence="5" id="KW-0540">Nuclease</keyword>
<evidence type="ECO:0000313" key="6">
    <source>
        <dbReference type="Proteomes" id="UP000539111"/>
    </source>
</evidence>
<accession>A0A7Z0IIJ3</accession>
<dbReference type="InterPro" id="IPR011604">
    <property type="entry name" value="PDDEXK-like_dom_sf"/>
</dbReference>
<name>A0A7Z0IIJ3_9MICO</name>
<keyword evidence="6" id="KW-1185">Reference proteome</keyword>
<feature type="domain" description="PD-(D/E)XK endonuclease-like" evidence="4">
    <location>
        <begin position="6"/>
        <end position="251"/>
    </location>
</feature>
<keyword evidence="2" id="KW-0547">Nucleotide-binding</keyword>
<dbReference type="GO" id="GO:0004386">
    <property type="term" value="F:helicase activity"/>
    <property type="evidence" value="ECO:0007669"/>
    <property type="project" value="UniProtKB-KW"/>
</dbReference>
<keyword evidence="2" id="KW-0347">Helicase</keyword>
<dbReference type="Gene3D" id="3.90.320.10">
    <property type="match status" value="1"/>
</dbReference>
<dbReference type="SUPFAM" id="SSF52980">
    <property type="entry name" value="Restriction endonuclease-like"/>
    <property type="match status" value="1"/>
</dbReference>
<comment type="caution">
    <text evidence="5">The sequence shown here is derived from an EMBL/GenBank/DDBJ whole genome shotgun (WGS) entry which is preliminary data.</text>
</comment>
<organism evidence="5 6">
    <name type="scientific">Spelaeicoccus albus</name>
    <dbReference type="NCBI Taxonomy" id="1280376"/>
    <lineage>
        <taxon>Bacteria</taxon>
        <taxon>Bacillati</taxon>
        <taxon>Actinomycetota</taxon>
        <taxon>Actinomycetes</taxon>
        <taxon>Micrococcales</taxon>
        <taxon>Brevibacteriaceae</taxon>
        <taxon>Spelaeicoccus</taxon>
    </lineage>
</organism>
<dbReference type="AlphaFoldDB" id="A0A7Z0IIJ3"/>
<evidence type="ECO:0000256" key="2">
    <source>
        <dbReference type="ARBA" id="ARBA00022806"/>
    </source>
</evidence>